<comment type="caution">
    <text evidence="1">The sequence shown here is derived from an EMBL/GenBank/DDBJ whole genome shotgun (WGS) entry which is preliminary data.</text>
</comment>
<sequence length="325" mass="35630">MTRAAAGRVLEIACDESGSEGEKLIGGNTAVFAHASLRLTENLAAECIREVRRRAPSPSLEYKSDIIRRSKHRAALMWLLGPSSPLDGNAHVFLIDKAFHVVGRVIDLLPDLGPQQRRAMAVDLYREGRSRFGGERWTAFLESFNDLMRTRNGRGPGVSVDAVFDLVDTLRVSDAGGRAGEIMDLLWQARARMAPFRTRLLDGPTTIPALDTLIPAIVRAVAYWGEGVRPVFVVHDQQTLLNDERIARLLSASPRTLSGIRLVDSRLDARIQVADLLAGAARQIAENELNGRGDEELTALLRPYVDASSIWVPAGAGVLRGRAER</sequence>
<organism evidence="1 2">
    <name type="scientific">Nonomuraea africana</name>
    <dbReference type="NCBI Taxonomy" id="46171"/>
    <lineage>
        <taxon>Bacteria</taxon>
        <taxon>Bacillati</taxon>
        <taxon>Actinomycetota</taxon>
        <taxon>Actinomycetes</taxon>
        <taxon>Streptosporangiales</taxon>
        <taxon>Streptosporangiaceae</taxon>
        <taxon>Nonomuraea</taxon>
    </lineage>
</organism>
<keyword evidence="2" id="KW-1185">Reference proteome</keyword>
<evidence type="ECO:0000313" key="1">
    <source>
        <dbReference type="EMBL" id="MBE1564505.1"/>
    </source>
</evidence>
<evidence type="ECO:0000313" key="2">
    <source>
        <dbReference type="Proteomes" id="UP000661607"/>
    </source>
</evidence>
<dbReference type="Pfam" id="PF12686">
    <property type="entry name" value="DUF3800"/>
    <property type="match status" value="1"/>
</dbReference>
<evidence type="ECO:0008006" key="3">
    <source>
        <dbReference type="Google" id="ProtNLM"/>
    </source>
</evidence>
<dbReference type="RefSeq" id="WP_318782217.1">
    <property type="nucleotide sequence ID" value="NZ_BAAASY010000031.1"/>
</dbReference>
<dbReference type="InterPro" id="IPR024524">
    <property type="entry name" value="DUF3800"/>
</dbReference>
<proteinExistence type="predicted"/>
<gene>
    <name evidence="1" type="ORF">H4W81_007284</name>
</gene>
<name>A0ABR9KR44_9ACTN</name>
<protein>
    <recommendedName>
        <fullName evidence="3">DUF3800 domain-containing protein</fullName>
    </recommendedName>
</protein>
<accession>A0ABR9KR44</accession>
<dbReference type="EMBL" id="JADBEF010000001">
    <property type="protein sequence ID" value="MBE1564505.1"/>
    <property type="molecule type" value="Genomic_DNA"/>
</dbReference>
<dbReference type="Proteomes" id="UP000661607">
    <property type="component" value="Unassembled WGS sequence"/>
</dbReference>
<reference evidence="1 2" key="1">
    <citation type="submission" date="2020-10" db="EMBL/GenBank/DDBJ databases">
        <title>Sequencing the genomes of 1000 actinobacteria strains.</title>
        <authorList>
            <person name="Klenk H.-P."/>
        </authorList>
    </citation>
    <scope>NUCLEOTIDE SEQUENCE [LARGE SCALE GENOMIC DNA]</scope>
    <source>
        <strain evidence="1 2">DSM 43748</strain>
    </source>
</reference>